<accession>A0AAD7GKM3</accession>
<comment type="caution">
    <text evidence="2">The sequence shown here is derived from an EMBL/GenBank/DDBJ whole genome shotgun (WGS) entry which is preliminary data.</text>
</comment>
<name>A0AAD7GKM3_MYCRO</name>
<dbReference type="EMBL" id="JARKIE010000053">
    <property type="protein sequence ID" value="KAJ7692291.1"/>
    <property type="molecule type" value="Genomic_DNA"/>
</dbReference>
<dbReference type="AlphaFoldDB" id="A0AAD7GKM3"/>
<evidence type="ECO:0000313" key="3">
    <source>
        <dbReference type="Proteomes" id="UP001221757"/>
    </source>
</evidence>
<feature type="compositionally biased region" description="Low complexity" evidence="1">
    <location>
        <begin position="108"/>
        <end position="155"/>
    </location>
</feature>
<evidence type="ECO:0000256" key="1">
    <source>
        <dbReference type="SAM" id="MobiDB-lite"/>
    </source>
</evidence>
<organism evidence="2 3">
    <name type="scientific">Mycena rosella</name>
    <name type="common">Pink bonnet</name>
    <name type="synonym">Agaricus rosellus</name>
    <dbReference type="NCBI Taxonomy" id="1033263"/>
    <lineage>
        <taxon>Eukaryota</taxon>
        <taxon>Fungi</taxon>
        <taxon>Dikarya</taxon>
        <taxon>Basidiomycota</taxon>
        <taxon>Agaricomycotina</taxon>
        <taxon>Agaricomycetes</taxon>
        <taxon>Agaricomycetidae</taxon>
        <taxon>Agaricales</taxon>
        <taxon>Marasmiineae</taxon>
        <taxon>Mycenaceae</taxon>
        <taxon>Mycena</taxon>
    </lineage>
</organism>
<keyword evidence="3" id="KW-1185">Reference proteome</keyword>
<evidence type="ECO:0000313" key="2">
    <source>
        <dbReference type="EMBL" id="KAJ7692291.1"/>
    </source>
</evidence>
<gene>
    <name evidence="2" type="ORF">B0H17DRAFT_1200620</name>
</gene>
<dbReference type="Proteomes" id="UP001221757">
    <property type="component" value="Unassembled WGS sequence"/>
</dbReference>
<feature type="compositionally biased region" description="Basic and acidic residues" evidence="1">
    <location>
        <begin position="157"/>
        <end position="174"/>
    </location>
</feature>
<proteinExistence type="predicted"/>
<protein>
    <submittedName>
        <fullName evidence="2">Uncharacterized protein</fullName>
    </submittedName>
</protein>
<sequence length="261" mass="28348">MHSGAANAEIAQQADSAPFRNTCGRRGCSHIFEYAGPNPLENISRLVNEHWHVCPGRDTGATHPLNTRWEPRPLDLGESHRALNSEIPTTLSVSPPSGVGGTDVSQMSGPSASGTSASRSSSRSNRSTKSLPPSASASASVAASTSGSACASISSEPHTKKTSRSETERRRTLENDQWTMSVGPYEVVCRGCRRPIKLDRRSRYYPGLWEKHRDRCEHEVPSENTETSYPPMGIEMDVSSLEDEDESESGGLDPTVLTPRR</sequence>
<feature type="region of interest" description="Disordered" evidence="1">
    <location>
        <begin position="87"/>
        <end position="175"/>
    </location>
</feature>
<reference evidence="2" key="1">
    <citation type="submission" date="2023-03" db="EMBL/GenBank/DDBJ databases">
        <title>Massive genome expansion in bonnet fungi (Mycena s.s.) driven by repeated elements and novel gene families across ecological guilds.</title>
        <authorList>
            <consortium name="Lawrence Berkeley National Laboratory"/>
            <person name="Harder C.B."/>
            <person name="Miyauchi S."/>
            <person name="Viragh M."/>
            <person name="Kuo A."/>
            <person name="Thoen E."/>
            <person name="Andreopoulos B."/>
            <person name="Lu D."/>
            <person name="Skrede I."/>
            <person name="Drula E."/>
            <person name="Henrissat B."/>
            <person name="Morin E."/>
            <person name="Kohler A."/>
            <person name="Barry K."/>
            <person name="LaButti K."/>
            <person name="Morin E."/>
            <person name="Salamov A."/>
            <person name="Lipzen A."/>
            <person name="Mereny Z."/>
            <person name="Hegedus B."/>
            <person name="Baldrian P."/>
            <person name="Stursova M."/>
            <person name="Weitz H."/>
            <person name="Taylor A."/>
            <person name="Grigoriev I.V."/>
            <person name="Nagy L.G."/>
            <person name="Martin F."/>
            <person name="Kauserud H."/>
        </authorList>
    </citation>
    <scope>NUCLEOTIDE SEQUENCE</scope>
    <source>
        <strain evidence="2">CBHHK067</strain>
    </source>
</reference>
<feature type="region of interest" description="Disordered" evidence="1">
    <location>
        <begin position="239"/>
        <end position="261"/>
    </location>
</feature>